<proteinExistence type="predicted"/>
<comment type="subunit">
    <text evidence="1">Monomer.</text>
</comment>
<protein>
    <submittedName>
        <fullName evidence="6">Outer membrane lipoprotein carrier protein LolA</fullName>
    </submittedName>
</protein>
<keyword evidence="3 5" id="KW-0732">Signal</keyword>
<keyword evidence="6" id="KW-0449">Lipoprotein</keyword>
<dbReference type="Pfam" id="PF03548">
    <property type="entry name" value="LolA"/>
    <property type="match status" value="1"/>
</dbReference>
<evidence type="ECO:0000256" key="1">
    <source>
        <dbReference type="ARBA" id="ARBA00011245"/>
    </source>
</evidence>
<feature type="signal peptide" evidence="5">
    <location>
        <begin position="1"/>
        <end position="22"/>
    </location>
</feature>
<dbReference type="InterPro" id="IPR004564">
    <property type="entry name" value="OM_lipoprot_carrier_LolA-like"/>
</dbReference>
<reference evidence="6 7" key="1">
    <citation type="submission" date="2017-11" db="EMBL/GenBank/DDBJ databases">
        <title>Draft genome sequence of environmental isolate Aeromonas lusitania sp. nov. MDC 2473.</title>
        <authorList>
            <person name="Colston S.M."/>
            <person name="Navarro A."/>
            <person name="Martinez-Murcia A.J."/>
            <person name="Graf J."/>
        </authorList>
    </citation>
    <scope>NUCLEOTIDE SEQUENCE [LARGE SCALE GENOMIC DNA]</scope>
    <source>
        <strain evidence="6 7">MDC 2473</strain>
    </source>
</reference>
<sequence length="209" mass="22953">MKGMGGRLCACLLLLLPGMVLATPMTQAPAMTQAEVRELLSAEPAQRARFEQEKQVAGLAQPLKSSGELLLVRGQGLWWHQQQPFELALSLTAQRMSQQVGQGSVQVIDNPQLLEFSSMMLALFGSDEQALARYFALDFHSTEQGWTLVLTPLAAPLNKVFASLTLSGGKQLDRLVIADRQGDETRIHFSDWQKVALPLSAEEQAHFAP</sequence>
<evidence type="ECO:0000256" key="3">
    <source>
        <dbReference type="ARBA" id="ARBA00022729"/>
    </source>
</evidence>
<feature type="chain" id="PRO_5014818562" evidence="5">
    <location>
        <begin position="23"/>
        <end position="209"/>
    </location>
</feature>
<evidence type="ECO:0000256" key="2">
    <source>
        <dbReference type="ARBA" id="ARBA00022448"/>
    </source>
</evidence>
<gene>
    <name evidence="6" type="ORF">CUC44_16980</name>
</gene>
<dbReference type="SUPFAM" id="SSF89392">
    <property type="entry name" value="Prokaryotic lipoproteins and lipoprotein localization factors"/>
    <property type="match status" value="1"/>
</dbReference>
<name>A0A2M8H624_9GAMM</name>
<evidence type="ECO:0000313" key="7">
    <source>
        <dbReference type="Proteomes" id="UP000232060"/>
    </source>
</evidence>
<dbReference type="InterPro" id="IPR029046">
    <property type="entry name" value="LolA/LolB/LppX"/>
</dbReference>
<keyword evidence="4" id="KW-0653">Protein transport</keyword>
<dbReference type="OrthoDB" id="5700849at2"/>
<dbReference type="EMBL" id="PGCP01000033">
    <property type="protein sequence ID" value="PJC92006.1"/>
    <property type="molecule type" value="Genomic_DNA"/>
</dbReference>
<evidence type="ECO:0000313" key="6">
    <source>
        <dbReference type="EMBL" id="PJC92006.1"/>
    </source>
</evidence>
<dbReference type="AlphaFoldDB" id="A0A2M8H624"/>
<organism evidence="6 7">
    <name type="scientific">Aeromonas lusitana</name>
    <dbReference type="NCBI Taxonomy" id="931529"/>
    <lineage>
        <taxon>Bacteria</taxon>
        <taxon>Pseudomonadati</taxon>
        <taxon>Pseudomonadota</taxon>
        <taxon>Gammaproteobacteria</taxon>
        <taxon>Aeromonadales</taxon>
        <taxon>Aeromonadaceae</taxon>
        <taxon>Aeromonas</taxon>
    </lineage>
</organism>
<keyword evidence="2" id="KW-0813">Transport</keyword>
<dbReference type="Gene3D" id="2.50.20.10">
    <property type="entry name" value="Lipoprotein localisation LolA/LolB/LppX"/>
    <property type="match status" value="1"/>
</dbReference>
<dbReference type="GO" id="GO:0015031">
    <property type="term" value="P:protein transport"/>
    <property type="evidence" value="ECO:0007669"/>
    <property type="project" value="UniProtKB-KW"/>
</dbReference>
<evidence type="ECO:0000256" key="4">
    <source>
        <dbReference type="ARBA" id="ARBA00022927"/>
    </source>
</evidence>
<dbReference type="CDD" id="cd16325">
    <property type="entry name" value="LolA"/>
    <property type="match status" value="1"/>
</dbReference>
<comment type="caution">
    <text evidence="6">The sequence shown here is derived from an EMBL/GenBank/DDBJ whole genome shotgun (WGS) entry which is preliminary data.</text>
</comment>
<dbReference type="RefSeq" id="WP_100861053.1">
    <property type="nucleotide sequence ID" value="NZ_PGCP01000033.1"/>
</dbReference>
<evidence type="ECO:0000256" key="5">
    <source>
        <dbReference type="SAM" id="SignalP"/>
    </source>
</evidence>
<keyword evidence="7" id="KW-1185">Reference proteome</keyword>
<accession>A0A2M8H624</accession>
<dbReference type="Proteomes" id="UP000232060">
    <property type="component" value="Unassembled WGS sequence"/>
</dbReference>